<organism evidence="1 2">
    <name type="scientific">Draconibacterium halophilum</name>
    <dbReference type="NCBI Taxonomy" id="2706887"/>
    <lineage>
        <taxon>Bacteria</taxon>
        <taxon>Pseudomonadati</taxon>
        <taxon>Bacteroidota</taxon>
        <taxon>Bacteroidia</taxon>
        <taxon>Marinilabiliales</taxon>
        <taxon>Prolixibacteraceae</taxon>
        <taxon>Draconibacterium</taxon>
    </lineage>
</organism>
<dbReference type="SUPFAM" id="SSF53187">
    <property type="entry name" value="Zn-dependent exopeptidases"/>
    <property type="match status" value="1"/>
</dbReference>
<evidence type="ECO:0000313" key="1">
    <source>
        <dbReference type="EMBL" id="QIA07208.1"/>
    </source>
</evidence>
<dbReference type="KEGG" id="drc:G0Q07_05480"/>
<dbReference type="Proteomes" id="UP000474630">
    <property type="component" value="Chromosome"/>
</dbReference>
<gene>
    <name evidence="1" type="ORF">G0Q07_05480</name>
</gene>
<sequence length="415" mass="47114">MKKFLKYTGLVLAIVIITLLGYTYSSLNYYSPEDPEVETDKTKLAYFQDTWEECRDAFRAQARSMEMRFDSVVIFSRLVESKTDTDLTIDFCYIPASDTTEKLVMICSGTHGIEGYVGSAVQQQLMDEFFQPEMVKNTGVLLVHGLNAWGFKNQRRFTENNVDLNRNYSTDISLFETKNDGFVALYDMLTPAGELNVNSIGNKFFMVTAINQIARKGMPALLQAFAQGQYEFQEGIYFGGYDFEQQVAIMSEVLTDIAAPYSTLLNLDLHTGFGERGKLHLFPNPIDDEELKAKTETVFDGYQIDWGDSDNFYTVHGQFVEFIGELFPDKTSIPMVLEFGTLNTGTTVGAVKSAHISIVENQGFHYGYKSEKDSLNALAGYYEMFYPPSEKWRSNALTVSQEMMGNIWENFQKLE</sequence>
<dbReference type="InterPro" id="IPR021259">
    <property type="entry name" value="DUF2817"/>
</dbReference>
<name>A0A6C0R9K9_9BACT</name>
<dbReference type="CDD" id="cd06233">
    <property type="entry name" value="M14-like"/>
    <property type="match status" value="1"/>
</dbReference>
<protein>
    <submittedName>
        <fullName evidence="1">DUF2817 domain-containing protein</fullName>
    </submittedName>
</protein>
<proteinExistence type="predicted"/>
<dbReference type="EMBL" id="CP048409">
    <property type="protein sequence ID" value="QIA07208.1"/>
    <property type="molecule type" value="Genomic_DNA"/>
</dbReference>
<dbReference type="RefSeq" id="WP_163345135.1">
    <property type="nucleotide sequence ID" value="NZ_CP048409.1"/>
</dbReference>
<reference evidence="1 2" key="1">
    <citation type="submission" date="2020-02" db="EMBL/GenBank/DDBJ databases">
        <title>Genome sequencing for Draconibacterium sp. strain M1.</title>
        <authorList>
            <person name="Park S.-J."/>
        </authorList>
    </citation>
    <scope>NUCLEOTIDE SEQUENCE [LARGE SCALE GENOMIC DNA]</scope>
    <source>
        <strain evidence="1 2">M1</strain>
    </source>
</reference>
<dbReference type="AlphaFoldDB" id="A0A6C0R9K9"/>
<evidence type="ECO:0000313" key="2">
    <source>
        <dbReference type="Proteomes" id="UP000474630"/>
    </source>
</evidence>
<keyword evidence="2" id="KW-1185">Reference proteome</keyword>
<accession>A0A6C0R9K9</accession>
<dbReference type="Pfam" id="PF10994">
    <property type="entry name" value="DUF2817"/>
    <property type="match status" value="1"/>
</dbReference>
<dbReference type="Gene3D" id="3.40.630.10">
    <property type="entry name" value="Zn peptidases"/>
    <property type="match status" value="1"/>
</dbReference>